<dbReference type="Proteomes" id="UP000540423">
    <property type="component" value="Unassembled WGS sequence"/>
</dbReference>
<reference evidence="2 3" key="1">
    <citation type="submission" date="2020-08" db="EMBL/GenBank/DDBJ databases">
        <title>Genomic Encyclopedia of Type Strains, Phase IV (KMG-IV): sequencing the most valuable type-strain genomes for metagenomic binning, comparative biology and taxonomic classification.</title>
        <authorList>
            <person name="Goeker M."/>
        </authorList>
    </citation>
    <scope>NUCLEOTIDE SEQUENCE [LARGE SCALE GENOMIC DNA]</scope>
    <source>
        <strain evidence="2 3">DSM 40141</strain>
    </source>
</reference>
<organism evidence="2 3">
    <name type="scientific">Streptomyces candidus</name>
    <dbReference type="NCBI Taxonomy" id="67283"/>
    <lineage>
        <taxon>Bacteria</taxon>
        <taxon>Bacillati</taxon>
        <taxon>Actinomycetota</taxon>
        <taxon>Actinomycetes</taxon>
        <taxon>Kitasatosporales</taxon>
        <taxon>Streptomycetaceae</taxon>
        <taxon>Streptomyces</taxon>
    </lineage>
</organism>
<protein>
    <submittedName>
        <fullName evidence="2">Uncharacterized protein</fullName>
    </submittedName>
</protein>
<evidence type="ECO:0000256" key="1">
    <source>
        <dbReference type="SAM" id="MobiDB-lite"/>
    </source>
</evidence>
<dbReference type="EMBL" id="JACHEM010000012">
    <property type="protein sequence ID" value="MBB6437960.1"/>
    <property type="molecule type" value="Genomic_DNA"/>
</dbReference>
<comment type="caution">
    <text evidence="2">The sequence shown here is derived from an EMBL/GenBank/DDBJ whole genome shotgun (WGS) entry which is preliminary data.</text>
</comment>
<keyword evidence="3" id="KW-1185">Reference proteome</keyword>
<evidence type="ECO:0000313" key="3">
    <source>
        <dbReference type="Proteomes" id="UP000540423"/>
    </source>
</evidence>
<feature type="compositionally biased region" description="Basic and acidic residues" evidence="1">
    <location>
        <begin position="1"/>
        <end position="10"/>
    </location>
</feature>
<gene>
    <name evidence="2" type="ORF">HNQ79_004464</name>
</gene>
<accession>A0A7X0HI37</accession>
<name>A0A7X0HI37_9ACTN</name>
<evidence type="ECO:0000313" key="2">
    <source>
        <dbReference type="EMBL" id="MBB6437960.1"/>
    </source>
</evidence>
<sequence>MGENRAKNSGDSDPVGPTAPALPAHPTWHTVVSGRQIDLPATLPTIRAALTAAQAADLDAELARTPALDLPLVLARWALAPTQAAAEDEAVFARLATGDFSDCVAASGDEPRPAPEVS</sequence>
<proteinExistence type="predicted"/>
<dbReference type="AlphaFoldDB" id="A0A7X0HI37"/>
<feature type="region of interest" description="Disordered" evidence="1">
    <location>
        <begin position="1"/>
        <end position="26"/>
    </location>
</feature>
<dbReference type="RefSeq" id="WP_229923290.1">
    <property type="nucleotide sequence ID" value="NZ_BNBN01000003.1"/>
</dbReference>